<feature type="domain" description="Flavodoxin-like fold" evidence="2">
    <location>
        <begin position="1"/>
        <end position="147"/>
    </location>
</feature>
<keyword evidence="4" id="KW-1185">Reference proteome</keyword>
<reference evidence="3 4" key="1">
    <citation type="submission" date="2019-01" db="EMBL/GenBank/DDBJ databases">
        <title>Geovibrio thiophilus DSM 11263, complete genome.</title>
        <authorList>
            <person name="Spring S."/>
            <person name="Bunk B."/>
            <person name="Sproer C."/>
        </authorList>
    </citation>
    <scope>NUCLEOTIDE SEQUENCE [LARGE SCALE GENOMIC DNA]</scope>
    <source>
        <strain evidence="3 4">DSM 11263</strain>
    </source>
</reference>
<dbReference type="Gene3D" id="3.40.50.360">
    <property type="match status" value="1"/>
</dbReference>
<sequence length="175" mass="19420">MKTLVIYGHSSPEQSLSNAAIVAELAKLPDVKVRTLAEHRVNGHFNVEAEQQALVEADRIVFQFPFNWYSLPWILKQWVDEVITYGFAYGEGGDKLKDKSVILSFTTGVQAEGYVSPTTDELLLPVKQTLALTQIRLEPSESSNGMMYIPGFAGDKDEVQAKALAHAKRLAARLK</sequence>
<dbReference type="InterPro" id="IPR046980">
    <property type="entry name" value="KefG/KefF"/>
</dbReference>
<dbReference type="EMBL" id="CP035108">
    <property type="protein sequence ID" value="QAR32709.1"/>
    <property type="molecule type" value="Genomic_DNA"/>
</dbReference>
<dbReference type="PANTHER" id="PTHR47307">
    <property type="entry name" value="GLUTATHIONE-REGULATED POTASSIUM-EFFLUX SYSTEM ANCILLARY PROTEIN KEFG"/>
    <property type="match status" value="1"/>
</dbReference>
<dbReference type="SUPFAM" id="SSF52218">
    <property type="entry name" value="Flavoproteins"/>
    <property type="match status" value="1"/>
</dbReference>
<dbReference type="InterPro" id="IPR029039">
    <property type="entry name" value="Flavoprotein-like_sf"/>
</dbReference>
<name>A0A3R6AXF9_9BACT</name>
<organism evidence="3 4">
    <name type="scientific">Geovibrio thiophilus</name>
    <dbReference type="NCBI Taxonomy" id="139438"/>
    <lineage>
        <taxon>Bacteria</taxon>
        <taxon>Pseudomonadati</taxon>
        <taxon>Deferribacterota</taxon>
        <taxon>Deferribacteres</taxon>
        <taxon>Deferribacterales</taxon>
        <taxon>Geovibrionaceae</taxon>
        <taxon>Geovibrio</taxon>
    </lineage>
</organism>
<dbReference type="Pfam" id="PF02525">
    <property type="entry name" value="Flavodoxin_2"/>
    <property type="match status" value="1"/>
</dbReference>
<protein>
    <submittedName>
        <fullName evidence="3">Flavodoxin family protein</fullName>
    </submittedName>
</protein>
<accession>A0A3R6AXF9</accession>
<dbReference type="AlphaFoldDB" id="A0A3R6AXF9"/>
<gene>
    <name evidence="3" type="ORF">EP073_04605</name>
</gene>
<dbReference type="KEGG" id="gtl:EP073_04605"/>
<evidence type="ECO:0000259" key="2">
    <source>
        <dbReference type="Pfam" id="PF02525"/>
    </source>
</evidence>
<proteinExistence type="predicted"/>
<dbReference type="GO" id="GO:0009055">
    <property type="term" value="F:electron transfer activity"/>
    <property type="evidence" value="ECO:0007669"/>
    <property type="project" value="TreeGrafter"/>
</dbReference>
<dbReference type="OrthoDB" id="9798454at2"/>
<evidence type="ECO:0000313" key="3">
    <source>
        <dbReference type="EMBL" id="QAR32709.1"/>
    </source>
</evidence>
<dbReference type="GO" id="GO:0003955">
    <property type="term" value="F:NAD(P)H dehydrogenase (quinone) activity"/>
    <property type="evidence" value="ECO:0007669"/>
    <property type="project" value="TreeGrafter"/>
</dbReference>
<evidence type="ECO:0000313" key="4">
    <source>
        <dbReference type="Proteomes" id="UP000287502"/>
    </source>
</evidence>
<dbReference type="RefSeq" id="WP_128465996.1">
    <property type="nucleotide sequence ID" value="NZ_CP035108.1"/>
</dbReference>
<dbReference type="PANTHER" id="PTHR47307:SF1">
    <property type="entry name" value="GLUTATHIONE-REGULATED POTASSIUM-EFFLUX SYSTEM ANCILLARY PROTEIN KEFG"/>
    <property type="match status" value="1"/>
</dbReference>
<dbReference type="InterPro" id="IPR003680">
    <property type="entry name" value="Flavodoxin_fold"/>
</dbReference>
<keyword evidence="1" id="KW-0560">Oxidoreductase</keyword>
<dbReference type="Proteomes" id="UP000287502">
    <property type="component" value="Chromosome"/>
</dbReference>
<dbReference type="GO" id="GO:0010181">
    <property type="term" value="F:FMN binding"/>
    <property type="evidence" value="ECO:0007669"/>
    <property type="project" value="TreeGrafter"/>
</dbReference>
<evidence type="ECO:0000256" key="1">
    <source>
        <dbReference type="ARBA" id="ARBA00023002"/>
    </source>
</evidence>